<gene>
    <name evidence="9" type="ORF">BJY26_002151</name>
</gene>
<evidence type="ECO:0000256" key="1">
    <source>
        <dbReference type="ARBA" id="ARBA00004651"/>
    </source>
</evidence>
<dbReference type="Proteomes" id="UP000539111">
    <property type="component" value="Unassembled WGS sequence"/>
</dbReference>
<evidence type="ECO:0000256" key="4">
    <source>
        <dbReference type="ARBA" id="ARBA00022692"/>
    </source>
</evidence>
<keyword evidence="4 7" id="KW-0812">Transmembrane</keyword>
<evidence type="ECO:0000256" key="3">
    <source>
        <dbReference type="ARBA" id="ARBA00022475"/>
    </source>
</evidence>
<accession>A0A7Z0D2U5</accession>
<proteinExistence type="predicted"/>
<feature type="transmembrane region" description="Helical" evidence="7">
    <location>
        <begin position="268"/>
        <end position="289"/>
    </location>
</feature>
<feature type="transmembrane region" description="Helical" evidence="7">
    <location>
        <begin position="360"/>
        <end position="380"/>
    </location>
</feature>
<dbReference type="RefSeq" id="WP_237249006.1">
    <property type="nucleotide sequence ID" value="NZ_JACBZP010000001.1"/>
</dbReference>
<dbReference type="SUPFAM" id="SSF103473">
    <property type="entry name" value="MFS general substrate transporter"/>
    <property type="match status" value="1"/>
</dbReference>
<evidence type="ECO:0000256" key="5">
    <source>
        <dbReference type="ARBA" id="ARBA00022989"/>
    </source>
</evidence>
<dbReference type="Pfam" id="PF07690">
    <property type="entry name" value="MFS_1"/>
    <property type="match status" value="1"/>
</dbReference>
<organism evidence="9 10">
    <name type="scientific">Spelaeicoccus albus</name>
    <dbReference type="NCBI Taxonomy" id="1280376"/>
    <lineage>
        <taxon>Bacteria</taxon>
        <taxon>Bacillati</taxon>
        <taxon>Actinomycetota</taxon>
        <taxon>Actinomycetes</taxon>
        <taxon>Micrococcales</taxon>
        <taxon>Brevibacteriaceae</taxon>
        <taxon>Spelaeicoccus</taxon>
    </lineage>
</organism>
<dbReference type="InterPro" id="IPR011701">
    <property type="entry name" value="MFS"/>
</dbReference>
<evidence type="ECO:0000313" key="10">
    <source>
        <dbReference type="Proteomes" id="UP000539111"/>
    </source>
</evidence>
<feature type="transmembrane region" description="Helical" evidence="7">
    <location>
        <begin position="206"/>
        <end position="224"/>
    </location>
</feature>
<comment type="caution">
    <text evidence="9">The sequence shown here is derived from an EMBL/GenBank/DDBJ whole genome shotgun (WGS) entry which is preliminary data.</text>
</comment>
<sequence length="455" mass="47077">MTKQRGIGLTLSALSLGTALNPLNSSMIAVALVVLRGDFDLSVATVTWVITSFYLTSAAAQPLMGRLADRFGPKRLFIIGMAIVAVTCALAGFSPNFLLVCIARVFMGIGTATAFPSAVAMVGELSRIAGVHSTKPLGYIQVANTAGAAIGPVVGGLLVSLVGWQALFFINVPLALAALISVQRLAPADDARDHGTVGAAVRDSDIPGIATFIAALVSLMLAALNPLPDLRWILLGVGIAAAALFTWRELRFSGPFLDVRLLAANRPLLTMYVCFAVFNGVYYCAFFGLPQLLQEAGGYGAGVVGLLMLPLAAISVFLTPAAVRSINRRGVKPVLVAGVIGLGVASALLWLLAASFAVPLVLALTAFLGIPYCVVSIASSQGMYASSRPEDTGVAAGIFQTFRYIGAIGATVMIGILYAPGVNAASWSTIVPVMVGLSVVALVLAALWKGRSEVA</sequence>
<evidence type="ECO:0000256" key="7">
    <source>
        <dbReference type="SAM" id="Phobius"/>
    </source>
</evidence>
<feature type="transmembrane region" description="Helical" evidence="7">
    <location>
        <begin position="425"/>
        <end position="448"/>
    </location>
</feature>
<reference evidence="9 10" key="1">
    <citation type="submission" date="2020-07" db="EMBL/GenBank/DDBJ databases">
        <title>Sequencing the genomes of 1000 actinobacteria strains.</title>
        <authorList>
            <person name="Klenk H.-P."/>
        </authorList>
    </citation>
    <scope>NUCLEOTIDE SEQUENCE [LARGE SCALE GENOMIC DNA]</scope>
    <source>
        <strain evidence="9 10">DSM 26341</strain>
    </source>
</reference>
<keyword evidence="5 7" id="KW-1133">Transmembrane helix</keyword>
<keyword evidence="6 7" id="KW-0472">Membrane</keyword>
<keyword evidence="10" id="KW-1185">Reference proteome</keyword>
<dbReference type="GO" id="GO:0022857">
    <property type="term" value="F:transmembrane transporter activity"/>
    <property type="evidence" value="ECO:0007669"/>
    <property type="project" value="InterPro"/>
</dbReference>
<feature type="transmembrane region" description="Helical" evidence="7">
    <location>
        <begin position="301"/>
        <end position="322"/>
    </location>
</feature>
<dbReference type="GO" id="GO:0005886">
    <property type="term" value="C:plasma membrane"/>
    <property type="evidence" value="ECO:0007669"/>
    <property type="project" value="UniProtKB-SubCell"/>
</dbReference>
<dbReference type="Gene3D" id="1.20.1720.10">
    <property type="entry name" value="Multidrug resistance protein D"/>
    <property type="match status" value="1"/>
</dbReference>
<feature type="transmembrane region" description="Helical" evidence="7">
    <location>
        <begin position="166"/>
        <end position="186"/>
    </location>
</feature>
<evidence type="ECO:0000259" key="8">
    <source>
        <dbReference type="PROSITE" id="PS50850"/>
    </source>
</evidence>
<dbReference type="EMBL" id="JACBZP010000001">
    <property type="protein sequence ID" value="NYI67845.1"/>
    <property type="molecule type" value="Genomic_DNA"/>
</dbReference>
<evidence type="ECO:0000313" key="9">
    <source>
        <dbReference type="EMBL" id="NYI67845.1"/>
    </source>
</evidence>
<comment type="subcellular location">
    <subcellularLocation>
        <location evidence="1">Cell membrane</location>
        <topology evidence="1">Multi-pass membrane protein</topology>
    </subcellularLocation>
</comment>
<feature type="domain" description="Major facilitator superfamily (MFS) profile" evidence="8">
    <location>
        <begin position="10"/>
        <end position="453"/>
    </location>
</feature>
<feature type="transmembrane region" description="Helical" evidence="7">
    <location>
        <begin position="401"/>
        <end position="419"/>
    </location>
</feature>
<dbReference type="PANTHER" id="PTHR42718">
    <property type="entry name" value="MAJOR FACILITATOR SUPERFAMILY MULTIDRUG TRANSPORTER MFSC"/>
    <property type="match status" value="1"/>
</dbReference>
<dbReference type="PROSITE" id="PS50850">
    <property type="entry name" value="MFS"/>
    <property type="match status" value="1"/>
</dbReference>
<feature type="transmembrane region" description="Helical" evidence="7">
    <location>
        <begin position="76"/>
        <end position="93"/>
    </location>
</feature>
<name>A0A7Z0D2U5_9MICO</name>
<feature type="transmembrane region" description="Helical" evidence="7">
    <location>
        <begin position="334"/>
        <end position="354"/>
    </location>
</feature>
<protein>
    <submittedName>
        <fullName evidence="9">MFS family permease</fullName>
    </submittedName>
</protein>
<evidence type="ECO:0000256" key="6">
    <source>
        <dbReference type="ARBA" id="ARBA00023136"/>
    </source>
</evidence>
<dbReference type="PANTHER" id="PTHR42718:SF46">
    <property type="entry name" value="BLR6921 PROTEIN"/>
    <property type="match status" value="1"/>
</dbReference>
<dbReference type="InterPro" id="IPR020846">
    <property type="entry name" value="MFS_dom"/>
</dbReference>
<dbReference type="InterPro" id="IPR036259">
    <property type="entry name" value="MFS_trans_sf"/>
</dbReference>
<feature type="transmembrane region" description="Helical" evidence="7">
    <location>
        <begin position="137"/>
        <end position="160"/>
    </location>
</feature>
<keyword evidence="3" id="KW-1003">Cell membrane</keyword>
<evidence type="ECO:0000256" key="2">
    <source>
        <dbReference type="ARBA" id="ARBA00022448"/>
    </source>
</evidence>
<dbReference type="AlphaFoldDB" id="A0A7Z0D2U5"/>
<feature type="transmembrane region" description="Helical" evidence="7">
    <location>
        <begin position="105"/>
        <end position="125"/>
    </location>
</feature>
<keyword evidence="2" id="KW-0813">Transport</keyword>
<dbReference type="Gene3D" id="1.20.1250.20">
    <property type="entry name" value="MFS general substrate transporter like domains"/>
    <property type="match status" value="1"/>
</dbReference>
<feature type="transmembrane region" description="Helical" evidence="7">
    <location>
        <begin position="230"/>
        <end position="247"/>
    </location>
</feature>